<keyword evidence="3" id="KW-1185">Reference proteome</keyword>
<gene>
    <name evidence="2" type="ORF">TESG_07752</name>
</gene>
<evidence type="ECO:0000313" key="3">
    <source>
        <dbReference type="Proteomes" id="UP000009172"/>
    </source>
</evidence>
<evidence type="ECO:0000256" key="1">
    <source>
        <dbReference type="SAM" id="MobiDB-lite"/>
    </source>
</evidence>
<organism evidence="2 3">
    <name type="scientific">Trichophyton tonsurans (strain CBS 112818)</name>
    <name type="common">Scalp ringworm fungus</name>
    <dbReference type="NCBI Taxonomy" id="647933"/>
    <lineage>
        <taxon>Eukaryota</taxon>
        <taxon>Fungi</taxon>
        <taxon>Dikarya</taxon>
        <taxon>Ascomycota</taxon>
        <taxon>Pezizomycotina</taxon>
        <taxon>Eurotiomycetes</taxon>
        <taxon>Eurotiomycetidae</taxon>
        <taxon>Onygenales</taxon>
        <taxon>Arthrodermataceae</taxon>
        <taxon>Trichophyton</taxon>
    </lineage>
</organism>
<protein>
    <submittedName>
        <fullName evidence="2">Uncharacterized protein</fullName>
    </submittedName>
</protein>
<evidence type="ECO:0000313" key="2">
    <source>
        <dbReference type="EMBL" id="EGE00474.1"/>
    </source>
</evidence>
<feature type="region of interest" description="Disordered" evidence="1">
    <location>
        <begin position="86"/>
        <end position="137"/>
    </location>
</feature>
<sequence>MDRPSSLIVALADAAVDSTTPKRRRRLELASAVPIPSFAAGFMPSLGTPTDSGRHDMLFRLSERPSLKCRLHDALSIPDLPLAACSPHQPTRKSVLASIRPASSQERRGSNRSAPIVTRQSSDLWRRHLGGASRATT</sequence>
<dbReference type="HOGENOM" id="CLU_154780_0_0_1"/>
<proteinExistence type="predicted"/>
<dbReference type="EMBL" id="GG698540">
    <property type="protein sequence ID" value="EGE00474.1"/>
    <property type="molecule type" value="Genomic_DNA"/>
</dbReference>
<accession>F2SA74</accession>
<dbReference type="Proteomes" id="UP000009172">
    <property type="component" value="Unassembled WGS sequence"/>
</dbReference>
<name>F2SA74_TRIT1</name>
<dbReference type="AlphaFoldDB" id="F2SA74"/>
<reference evidence="3" key="1">
    <citation type="journal article" date="2012" name="MBio">
        <title>Comparative genome analysis of Trichophyton rubrum and related dermatophytes reveals candidate genes involved in infection.</title>
        <authorList>
            <person name="Martinez D.A."/>
            <person name="Oliver B.G."/>
            <person name="Graeser Y."/>
            <person name="Goldberg J.M."/>
            <person name="Li W."/>
            <person name="Martinez-Rossi N.M."/>
            <person name="Monod M."/>
            <person name="Shelest E."/>
            <person name="Barton R.C."/>
            <person name="Birch E."/>
            <person name="Brakhage A.A."/>
            <person name="Chen Z."/>
            <person name="Gurr S.J."/>
            <person name="Heiman D."/>
            <person name="Heitman J."/>
            <person name="Kosti I."/>
            <person name="Rossi A."/>
            <person name="Saif S."/>
            <person name="Samalova M."/>
            <person name="Saunders C.W."/>
            <person name="Shea T."/>
            <person name="Summerbell R.C."/>
            <person name="Xu J."/>
            <person name="Young S."/>
            <person name="Zeng Q."/>
            <person name="Birren B.W."/>
            <person name="Cuomo C.A."/>
            <person name="White T.C."/>
        </authorList>
    </citation>
    <scope>NUCLEOTIDE SEQUENCE [LARGE SCALE GENOMIC DNA]</scope>
    <source>
        <strain evidence="3">CBS 112818</strain>
    </source>
</reference>